<dbReference type="SUPFAM" id="SSF46894">
    <property type="entry name" value="C-terminal effector domain of the bipartite response regulators"/>
    <property type="match status" value="1"/>
</dbReference>
<dbReference type="Proteomes" id="UP000576152">
    <property type="component" value="Unassembled WGS sequence"/>
</dbReference>
<dbReference type="Gene3D" id="1.10.10.10">
    <property type="entry name" value="Winged helix-like DNA-binding domain superfamily/Winged helix DNA-binding domain"/>
    <property type="match status" value="1"/>
</dbReference>
<dbReference type="SMART" id="SM00421">
    <property type="entry name" value="HTH_LUXR"/>
    <property type="match status" value="1"/>
</dbReference>
<evidence type="ECO:0000313" key="5">
    <source>
        <dbReference type="EMBL" id="MBB3711894.1"/>
    </source>
</evidence>
<comment type="caution">
    <text evidence="5">The sequence shown here is derived from an EMBL/GenBank/DDBJ whole genome shotgun (WGS) entry which is preliminary data.</text>
</comment>
<dbReference type="Gene3D" id="3.30.450.80">
    <property type="entry name" value="Transcription factor LuxR-like, autoinducer-binding domain"/>
    <property type="match status" value="1"/>
</dbReference>
<keyword evidence="2" id="KW-0238">DNA-binding</keyword>
<dbReference type="InterPro" id="IPR036693">
    <property type="entry name" value="TF_LuxR_autoind-bd_dom_sf"/>
</dbReference>
<gene>
    <name evidence="5" type="ORF">FHS00_001470</name>
</gene>
<reference evidence="5 6" key="1">
    <citation type="submission" date="2020-08" db="EMBL/GenBank/DDBJ databases">
        <title>Genomic Encyclopedia of Type Strains, Phase III (KMG-III): the genomes of soil and plant-associated and newly described type strains.</title>
        <authorList>
            <person name="Whitman W."/>
        </authorList>
    </citation>
    <scope>NUCLEOTIDE SEQUENCE [LARGE SCALE GENOMIC DNA]</scope>
    <source>
        <strain evidence="5 6">CECT 8572</strain>
    </source>
</reference>
<dbReference type="RefSeq" id="WP_183471361.1">
    <property type="nucleotide sequence ID" value="NZ_JACIBX010000004.1"/>
</dbReference>
<dbReference type="Pfam" id="PF03472">
    <property type="entry name" value="Autoind_bind"/>
    <property type="match status" value="1"/>
</dbReference>
<feature type="domain" description="HTH luxR-type" evidence="4">
    <location>
        <begin position="142"/>
        <end position="199"/>
    </location>
</feature>
<evidence type="ECO:0000256" key="3">
    <source>
        <dbReference type="ARBA" id="ARBA00023163"/>
    </source>
</evidence>
<dbReference type="EMBL" id="JACIBX010000004">
    <property type="protein sequence ID" value="MBB3711894.1"/>
    <property type="molecule type" value="Genomic_DNA"/>
</dbReference>
<accession>A0ABR6HMX7</accession>
<protein>
    <submittedName>
        <fullName evidence="5">LuxR family transcriptional regulator</fullName>
    </submittedName>
</protein>
<dbReference type="InterPro" id="IPR016032">
    <property type="entry name" value="Sig_transdc_resp-reg_C-effctor"/>
</dbReference>
<keyword evidence="1" id="KW-0805">Transcription regulation</keyword>
<dbReference type="SUPFAM" id="SSF75516">
    <property type="entry name" value="Pheromone-binding domain of LuxR-like quorum-sensing transcription factors"/>
    <property type="match status" value="1"/>
</dbReference>
<dbReference type="InterPro" id="IPR005143">
    <property type="entry name" value="TF_LuxR_autoind-bd_dom"/>
</dbReference>
<evidence type="ECO:0000259" key="4">
    <source>
        <dbReference type="SMART" id="SM00421"/>
    </source>
</evidence>
<proteinExistence type="predicted"/>
<evidence type="ECO:0000256" key="2">
    <source>
        <dbReference type="ARBA" id="ARBA00023125"/>
    </source>
</evidence>
<dbReference type="InterPro" id="IPR000792">
    <property type="entry name" value="Tscrpt_reg_LuxR_C"/>
</dbReference>
<organism evidence="5 6">
    <name type="scientific">Limimaricola variabilis</name>
    <dbReference type="NCBI Taxonomy" id="1492771"/>
    <lineage>
        <taxon>Bacteria</taxon>
        <taxon>Pseudomonadati</taxon>
        <taxon>Pseudomonadota</taxon>
        <taxon>Alphaproteobacteria</taxon>
        <taxon>Rhodobacterales</taxon>
        <taxon>Paracoccaceae</taxon>
        <taxon>Limimaricola</taxon>
    </lineage>
</organism>
<name>A0ABR6HMX7_9RHOB</name>
<sequence length="205" mass="22180">MTLHLHGYAPHDFHDLIRVSPLGFIAVLRVNRGRAVHVENCFPPAWRDAYERQSYFLRDPTVGWALGHDGVIDWATLEPNDPAGVLADARAHGLLHGITVATGSGDIRSFCGLARVDRPFTATEAQRALAVIERLHKGPPGAPALTAAQREALRLMAEGERHMRAAAIIGISESALKAQLKSARLALGARTTVEAVHAAQMRGEI</sequence>
<keyword evidence="6" id="KW-1185">Reference proteome</keyword>
<dbReference type="InterPro" id="IPR036388">
    <property type="entry name" value="WH-like_DNA-bd_sf"/>
</dbReference>
<keyword evidence="3" id="KW-0804">Transcription</keyword>
<evidence type="ECO:0000313" key="6">
    <source>
        <dbReference type="Proteomes" id="UP000576152"/>
    </source>
</evidence>
<evidence type="ECO:0000256" key="1">
    <source>
        <dbReference type="ARBA" id="ARBA00023015"/>
    </source>
</evidence>